<feature type="region of interest" description="Disordered" evidence="1">
    <location>
        <begin position="34"/>
        <end position="70"/>
    </location>
</feature>
<dbReference type="AlphaFoldDB" id="A0A8J4UED3"/>
<reference evidence="2" key="1">
    <citation type="submission" date="2020-07" db="EMBL/GenBank/DDBJ databases">
        <title>Clarias magur genome sequencing, assembly and annotation.</title>
        <authorList>
            <person name="Kushwaha B."/>
            <person name="Kumar R."/>
            <person name="Das P."/>
            <person name="Joshi C.G."/>
            <person name="Kumar D."/>
            <person name="Nagpure N.S."/>
            <person name="Pandey M."/>
            <person name="Agarwal S."/>
            <person name="Srivastava S."/>
            <person name="Singh M."/>
            <person name="Sahoo L."/>
            <person name="Jayasankar P."/>
            <person name="Meher P.K."/>
            <person name="Koringa P.G."/>
            <person name="Iquebal M.A."/>
            <person name="Das S.P."/>
            <person name="Bit A."/>
            <person name="Patnaik S."/>
            <person name="Patel N."/>
            <person name="Shah T.M."/>
            <person name="Hinsu A."/>
            <person name="Jena J.K."/>
        </authorList>
    </citation>
    <scope>NUCLEOTIDE SEQUENCE</scope>
    <source>
        <strain evidence="2">CIFAMagur01</strain>
        <tissue evidence="2">Testis</tissue>
    </source>
</reference>
<comment type="caution">
    <text evidence="2">The sequence shown here is derived from an EMBL/GenBank/DDBJ whole genome shotgun (WGS) entry which is preliminary data.</text>
</comment>
<feature type="non-terminal residue" evidence="2">
    <location>
        <position position="70"/>
    </location>
</feature>
<dbReference type="OrthoDB" id="5985780at2759"/>
<accession>A0A8J4UED3</accession>
<evidence type="ECO:0000256" key="1">
    <source>
        <dbReference type="SAM" id="MobiDB-lite"/>
    </source>
</evidence>
<feature type="compositionally biased region" description="Basic and acidic residues" evidence="1">
    <location>
        <begin position="46"/>
        <end position="57"/>
    </location>
</feature>
<organism evidence="2 3">
    <name type="scientific">Clarias magur</name>
    <name type="common">Asian catfish</name>
    <name type="synonym">Macropteronotus magur</name>
    <dbReference type="NCBI Taxonomy" id="1594786"/>
    <lineage>
        <taxon>Eukaryota</taxon>
        <taxon>Metazoa</taxon>
        <taxon>Chordata</taxon>
        <taxon>Craniata</taxon>
        <taxon>Vertebrata</taxon>
        <taxon>Euteleostomi</taxon>
        <taxon>Actinopterygii</taxon>
        <taxon>Neopterygii</taxon>
        <taxon>Teleostei</taxon>
        <taxon>Ostariophysi</taxon>
        <taxon>Siluriformes</taxon>
        <taxon>Clariidae</taxon>
        <taxon>Clarias</taxon>
    </lineage>
</organism>
<sequence length="70" mass="7613">RPPDCSNENSRICSCHFVGGTKSAAPSVFEWSERKLSRLTSPPRTHLKEEPEQKDIMSESPGSAASLSPA</sequence>
<feature type="compositionally biased region" description="Polar residues" evidence="1">
    <location>
        <begin position="60"/>
        <end position="70"/>
    </location>
</feature>
<evidence type="ECO:0000313" key="2">
    <source>
        <dbReference type="EMBL" id="KAF5897414.1"/>
    </source>
</evidence>
<feature type="non-terminal residue" evidence="2">
    <location>
        <position position="1"/>
    </location>
</feature>
<evidence type="ECO:0000313" key="3">
    <source>
        <dbReference type="Proteomes" id="UP000727407"/>
    </source>
</evidence>
<name>A0A8J4UED3_CLAMG</name>
<keyword evidence="3" id="KW-1185">Reference proteome</keyword>
<dbReference type="Proteomes" id="UP000727407">
    <property type="component" value="Unassembled WGS sequence"/>
</dbReference>
<proteinExistence type="predicted"/>
<dbReference type="EMBL" id="QNUK01000236">
    <property type="protein sequence ID" value="KAF5897414.1"/>
    <property type="molecule type" value="Genomic_DNA"/>
</dbReference>
<gene>
    <name evidence="2" type="ORF">DAT39_012866</name>
</gene>
<protein>
    <submittedName>
        <fullName evidence="2">THAP domain-containing protein 2-like isoform X2</fullName>
    </submittedName>
</protein>